<dbReference type="InterPro" id="IPR016181">
    <property type="entry name" value="Acyl_CoA_acyltransferase"/>
</dbReference>
<evidence type="ECO:0000256" key="2">
    <source>
        <dbReference type="ARBA" id="ARBA00023315"/>
    </source>
</evidence>
<dbReference type="Pfam" id="PF00583">
    <property type="entry name" value="Acetyltransf_1"/>
    <property type="match status" value="2"/>
</dbReference>
<accession>A0A644Y9S1</accession>
<sequence>MLTRRGFCKELSFGVSHGDMIVSFIFNGIGDFNGIKTAYDSGTGTLKEYRGKGLSKKIFNDSISILEENGVKRYLLEVLQHNSAAVNLYKSSGFEISREFGCYVCDDLGKLTIKKIDTNYTISEIDIRVIEDFSSRFDFEPSWQNSFDSIKRARREFKFKKCSIDAIDAGFIAFEPESGDIAQLAVKSDHRRLGVASMLLQSAVQEITCGKIKIINVECGSEPLEEFCTKSGLQLVCKQYEMILDL</sequence>
<dbReference type="SUPFAM" id="SSF55729">
    <property type="entry name" value="Acyl-CoA N-acyltransferases (Nat)"/>
    <property type="match status" value="2"/>
</dbReference>
<dbReference type="Gene3D" id="3.40.630.30">
    <property type="match status" value="2"/>
</dbReference>
<proteinExistence type="predicted"/>
<protein>
    <recommendedName>
        <fullName evidence="3">N-acetyltransferase domain-containing protein</fullName>
    </recommendedName>
</protein>
<gene>
    <name evidence="4" type="ORF">SDC9_71416</name>
</gene>
<evidence type="ECO:0000313" key="4">
    <source>
        <dbReference type="EMBL" id="MPM24927.1"/>
    </source>
</evidence>
<dbReference type="PROSITE" id="PS51186">
    <property type="entry name" value="GNAT"/>
    <property type="match status" value="1"/>
</dbReference>
<dbReference type="AlphaFoldDB" id="A0A644Y9S1"/>
<dbReference type="PANTHER" id="PTHR43420:SF44">
    <property type="entry name" value="ACETYLTRANSFERASE YPEA"/>
    <property type="match status" value="1"/>
</dbReference>
<keyword evidence="2" id="KW-0012">Acyltransferase</keyword>
<reference evidence="4" key="1">
    <citation type="submission" date="2019-08" db="EMBL/GenBank/DDBJ databases">
        <authorList>
            <person name="Kucharzyk K."/>
            <person name="Murdoch R.W."/>
            <person name="Higgins S."/>
            <person name="Loffler F."/>
        </authorList>
    </citation>
    <scope>NUCLEOTIDE SEQUENCE</scope>
</reference>
<dbReference type="PANTHER" id="PTHR43420">
    <property type="entry name" value="ACETYLTRANSFERASE"/>
    <property type="match status" value="1"/>
</dbReference>
<dbReference type="InterPro" id="IPR000182">
    <property type="entry name" value="GNAT_dom"/>
</dbReference>
<keyword evidence="1" id="KW-0808">Transferase</keyword>
<feature type="domain" description="N-acetyltransferase" evidence="3">
    <location>
        <begin position="1"/>
        <end position="117"/>
    </location>
</feature>
<comment type="caution">
    <text evidence="4">The sequence shown here is derived from an EMBL/GenBank/DDBJ whole genome shotgun (WGS) entry which is preliminary data.</text>
</comment>
<dbReference type="GO" id="GO:0016747">
    <property type="term" value="F:acyltransferase activity, transferring groups other than amino-acyl groups"/>
    <property type="evidence" value="ECO:0007669"/>
    <property type="project" value="InterPro"/>
</dbReference>
<dbReference type="InterPro" id="IPR050680">
    <property type="entry name" value="YpeA/RimI_acetyltransf"/>
</dbReference>
<evidence type="ECO:0000259" key="3">
    <source>
        <dbReference type="PROSITE" id="PS51186"/>
    </source>
</evidence>
<organism evidence="4">
    <name type="scientific">bioreactor metagenome</name>
    <dbReference type="NCBI Taxonomy" id="1076179"/>
    <lineage>
        <taxon>unclassified sequences</taxon>
        <taxon>metagenomes</taxon>
        <taxon>ecological metagenomes</taxon>
    </lineage>
</organism>
<evidence type="ECO:0000256" key="1">
    <source>
        <dbReference type="ARBA" id="ARBA00022679"/>
    </source>
</evidence>
<dbReference type="EMBL" id="VSSQ01004374">
    <property type="protein sequence ID" value="MPM24927.1"/>
    <property type="molecule type" value="Genomic_DNA"/>
</dbReference>
<dbReference type="CDD" id="cd04301">
    <property type="entry name" value="NAT_SF"/>
    <property type="match status" value="1"/>
</dbReference>
<name>A0A644Y9S1_9ZZZZ</name>